<evidence type="ECO:0000313" key="4">
    <source>
        <dbReference type="Proteomes" id="UP001314170"/>
    </source>
</evidence>
<keyword evidence="4" id="KW-1185">Reference proteome</keyword>
<feature type="region of interest" description="Disordered" evidence="2">
    <location>
        <begin position="1"/>
        <end position="156"/>
    </location>
</feature>
<sequence length="387" mass="43480">MEYPLTRRRQPPAPTPPSPRLIRSRSEAENNSSSLNTNQRLVNNRSKSTTRSRNENVNPSSNYTTGTSLPNMQKKPSGQQKESGGKDGFVRFLQRGSKSPRNSSAAIKRPKSSASTWSSQSALALSPGRSPVFPAPEPSPRIGGDQRGKVNSNGGGGAMNSVLKYLRQKKVNPIQEVEYHRFRVLQNRLSQWRFVNARADAARSYVKTVAEDKLFHVCLRIVNARNIILEKRIQIRKVKHDVKLCQIINPQMKLLNEWAKLEGKNCEAVGRVTRKLSALSVKLPVDDDAKGDVESIYKAISTAVQVMDSIEATINKFLSQVEKILYLFTELSSTLEHQNDRWEEMEKIITLVAKLVAWEKSVTVHLLQIVLDVEEEEAVSIHESCIN</sequence>
<gene>
    <name evidence="3" type="ORF">DCAF_LOCUS26152</name>
</gene>
<feature type="compositionally biased region" description="Basic residues" evidence="2">
    <location>
        <begin position="1"/>
        <end position="10"/>
    </location>
</feature>
<dbReference type="GO" id="GO:0005880">
    <property type="term" value="C:nuclear microtubule"/>
    <property type="evidence" value="ECO:0007669"/>
    <property type="project" value="TreeGrafter"/>
</dbReference>
<evidence type="ECO:0000313" key="3">
    <source>
        <dbReference type="EMBL" id="CAK7355889.1"/>
    </source>
</evidence>
<feature type="compositionally biased region" description="Low complexity" evidence="2">
    <location>
        <begin position="112"/>
        <end position="126"/>
    </location>
</feature>
<reference evidence="3 4" key="1">
    <citation type="submission" date="2024-01" db="EMBL/GenBank/DDBJ databases">
        <authorList>
            <person name="Waweru B."/>
        </authorList>
    </citation>
    <scope>NUCLEOTIDE SEQUENCE [LARGE SCALE GENOMIC DNA]</scope>
</reference>
<dbReference type="PANTHER" id="PTHR31807">
    <property type="entry name" value="AUGMIN FAMILY MEMBER"/>
    <property type="match status" value="1"/>
</dbReference>
<proteinExistence type="inferred from homology"/>
<evidence type="ECO:0000256" key="1">
    <source>
        <dbReference type="ARBA" id="ARBA00010016"/>
    </source>
</evidence>
<dbReference type="GO" id="GO:0008017">
    <property type="term" value="F:microtubule binding"/>
    <property type="evidence" value="ECO:0007669"/>
    <property type="project" value="TreeGrafter"/>
</dbReference>
<comment type="caution">
    <text evidence="3">The sequence shown here is derived from an EMBL/GenBank/DDBJ whole genome shotgun (WGS) entry which is preliminary data.</text>
</comment>
<comment type="similarity">
    <text evidence="1">Belongs to the QWRF family.</text>
</comment>
<dbReference type="Proteomes" id="UP001314170">
    <property type="component" value="Unassembled WGS sequence"/>
</dbReference>
<dbReference type="GO" id="GO:0005737">
    <property type="term" value="C:cytoplasm"/>
    <property type="evidence" value="ECO:0007669"/>
    <property type="project" value="TreeGrafter"/>
</dbReference>
<organism evidence="3 4">
    <name type="scientific">Dovyalis caffra</name>
    <dbReference type="NCBI Taxonomy" id="77055"/>
    <lineage>
        <taxon>Eukaryota</taxon>
        <taxon>Viridiplantae</taxon>
        <taxon>Streptophyta</taxon>
        <taxon>Embryophyta</taxon>
        <taxon>Tracheophyta</taxon>
        <taxon>Spermatophyta</taxon>
        <taxon>Magnoliopsida</taxon>
        <taxon>eudicotyledons</taxon>
        <taxon>Gunneridae</taxon>
        <taxon>Pentapetalae</taxon>
        <taxon>rosids</taxon>
        <taxon>fabids</taxon>
        <taxon>Malpighiales</taxon>
        <taxon>Salicaceae</taxon>
        <taxon>Flacourtieae</taxon>
        <taxon>Dovyalis</taxon>
    </lineage>
</organism>
<name>A0AAV1STK0_9ROSI</name>
<feature type="compositionally biased region" description="Polar residues" evidence="2">
    <location>
        <begin position="35"/>
        <end position="82"/>
    </location>
</feature>
<accession>A0AAV1STK0</accession>
<feature type="compositionally biased region" description="Polar residues" evidence="2">
    <location>
        <begin position="96"/>
        <end position="105"/>
    </location>
</feature>
<dbReference type="GO" id="GO:0051225">
    <property type="term" value="P:spindle assembly"/>
    <property type="evidence" value="ECO:0007669"/>
    <property type="project" value="TreeGrafter"/>
</dbReference>
<dbReference type="Pfam" id="PF04484">
    <property type="entry name" value="QWRF"/>
    <property type="match status" value="1"/>
</dbReference>
<dbReference type="AlphaFoldDB" id="A0AAV1STK0"/>
<dbReference type="EMBL" id="CAWUPB010001197">
    <property type="protein sequence ID" value="CAK7355889.1"/>
    <property type="molecule type" value="Genomic_DNA"/>
</dbReference>
<evidence type="ECO:0008006" key="5">
    <source>
        <dbReference type="Google" id="ProtNLM"/>
    </source>
</evidence>
<evidence type="ECO:0000256" key="2">
    <source>
        <dbReference type="SAM" id="MobiDB-lite"/>
    </source>
</evidence>
<protein>
    <recommendedName>
        <fullName evidence="5">QWRF motif-containing protein 7</fullName>
    </recommendedName>
</protein>
<dbReference type="PANTHER" id="PTHR31807:SF27">
    <property type="entry name" value="QWRF MOTIF-CONTAINING PROTEIN 7"/>
    <property type="match status" value="1"/>
</dbReference>
<dbReference type="InterPro" id="IPR007573">
    <property type="entry name" value="QWRF"/>
</dbReference>